<reference evidence="3" key="1">
    <citation type="journal article" date="2019" name="Sci. Rep.">
        <title>Draft genome of Tanacetum cinerariifolium, the natural source of mosquito coil.</title>
        <authorList>
            <person name="Yamashiro T."/>
            <person name="Shiraishi A."/>
            <person name="Satake H."/>
            <person name="Nakayama K."/>
        </authorList>
    </citation>
    <scope>NUCLEOTIDE SEQUENCE</scope>
</reference>
<keyword evidence="1" id="KW-0175">Coiled coil</keyword>
<feature type="region of interest" description="Disordered" evidence="2">
    <location>
        <begin position="103"/>
        <end position="142"/>
    </location>
</feature>
<proteinExistence type="predicted"/>
<accession>A0A6L2J6A0</accession>
<dbReference type="EMBL" id="BKCJ010000257">
    <property type="protein sequence ID" value="GEU31495.1"/>
    <property type="molecule type" value="Genomic_DNA"/>
</dbReference>
<feature type="coiled-coil region" evidence="1">
    <location>
        <begin position="182"/>
        <end position="209"/>
    </location>
</feature>
<sequence length="347" mass="39061">MKEMSYELLEDNQKKKLGKNNEANMTLYNAIPRKEAKVTAIEEAKDLATLVLDELIESLKLKSLGSKLVMIAIVKEEVTKTLMKKKPRHSTYWLGTSASSSERVRRRNRFGNNDNRFGKGRDNSFEHKGAWSDSEDGDEQPNDATCLMAVDSQEVVSKPSSSNIYLNITDLQKENEELLKFNKGFAKTFKKLINEKRSLEKENSILSGKINDFKMEVKKLANDKEVVEPCKTCYVLAKDVDSLICNVSKLQDEALNFSKFKESNIALDDMLSRQKLSQDKEGLGFSKNDKTTFAYDVGHVIFGSNLKGKVIGEAGIRGRERVGSVSEMGDGLCTVRCRESWVGDDIQ</sequence>
<name>A0A6L2J6A0_TANCI</name>
<comment type="caution">
    <text evidence="3">The sequence shown here is derived from an EMBL/GenBank/DDBJ whole genome shotgun (WGS) entry which is preliminary data.</text>
</comment>
<protein>
    <submittedName>
        <fullName evidence="3">Uncharacterized protein</fullName>
    </submittedName>
</protein>
<organism evidence="3">
    <name type="scientific">Tanacetum cinerariifolium</name>
    <name type="common">Dalmatian daisy</name>
    <name type="synonym">Chrysanthemum cinerariifolium</name>
    <dbReference type="NCBI Taxonomy" id="118510"/>
    <lineage>
        <taxon>Eukaryota</taxon>
        <taxon>Viridiplantae</taxon>
        <taxon>Streptophyta</taxon>
        <taxon>Embryophyta</taxon>
        <taxon>Tracheophyta</taxon>
        <taxon>Spermatophyta</taxon>
        <taxon>Magnoliopsida</taxon>
        <taxon>eudicotyledons</taxon>
        <taxon>Gunneridae</taxon>
        <taxon>Pentapetalae</taxon>
        <taxon>asterids</taxon>
        <taxon>campanulids</taxon>
        <taxon>Asterales</taxon>
        <taxon>Asteraceae</taxon>
        <taxon>Asteroideae</taxon>
        <taxon>Anthemideae</taxon>
        <taxon>Anthemidinae</taxon>
        <taxon>Tanacetum</taxon>
    </lineage>
</organism>
<evidence type="ECO:0000256" key="1">
    <source>
        <dbReference type="SAM" id="Coils"/>
    </source>
</evidence>
<dbReference type="AlphaFoldDB" id="A0A6L2J6A0"/>
<evidence type="ECO:0000313" key="3">
    <source>
        <dbReference type="EMBL" id="GEU31495.1"/>
    </source>
</evidence>
<evidence type="ECO:0000256" key="2">
    <source>
        <dbReference type="SAM" id="MobiDB-lite"/>
    </source>
</evidence>
<feature type="compositionally biased region" description="Basic and acidic residues" evidence="2">
    <location>
        <begin position="116"/>
        <end position="130"/>
    </location>
</feature>
<gene>
    <name evidence="3" type="ORF">Tci_003473</name>
</gene>